<feature type="non-terminal residue" evidence="1">
    <location>
        <position position="1"/>
    </location>
</feature>
<sequence>DQPPPSFSPNIATNMEILSPANDSEIPDILPGLSKAYFDSPSPSQLDLPSVVANVVEEENVDDVVGVEGENVVSDVVVDTMEVLEEIVAEDSIDVAAAGDVDIGTAEILHKVLEKINSTFTVINNWKDHTEKTWEHLHNGCKELFTLAEAMANKNPDAPIYEDVNVLKNMIDM</sequence>
<reference evidence="1 2" key="1">
    <citation type="journal article" date="2021" name="Nat. Plants">
        <title>The Taxus genome provides insights into paclitaxel biosynthesis.</title>
        <authorList>
            <person name="Xiong X."/>
            <person name="Gou J."/>
            <person name="Liao Q."/>
            <person name="Li Y."/>
            <person name="Zhou Q."/>
            <person name="Bi G."/>
            <person name="Li C."/>
            <person name="Du R."/>
            <person name="Wang X."/>
            <person name="Sun T."/>
            <person name="Guo L."/>
            <person name="Liang H."/>
            <person name="Lu P."/>
            <person name="Wu Y."/>
            <person name="Zhang Z."/>
            <person name="Ro D.K."/>
            <person name="Shang Y."/>
            <person name="Huang S."/>
            <person name="Yan J."/>
        </authorList>
    </citation>
    <scope>NUCLEOTIDE SEQUENCE [LARGE SCALE GENOMIC DNA]</scope>
    <source>
        <strain evidence="1">Ta-2019</strain>
    </source>
</reference>
<proteinExistence type="predicted"/>
<dbReference type="Proteomes" id="UP000824469">
    <property type="component" value="Unassembled WGS sequence"/>
</dbReference>
<name>A0AA38GGD6_TAXCH</name>
<protein>
    <submittedName>
        <fullName evidence="1">Uncharacterized protein</fullName>
    </submittedName>
</protein>
<keyword evidence="2" id="KW-1185">Reference proteome</keyword>
<accession>A0AA38GGD6</accession>
<dbReference type="AlphaFoldDB" id="A0AA38GGD6"/>
<evidence type="ECO:0000313" key="2">
    <source>
        <dbReference type="Proteomes" id="UP000824469"/>
    </source>
</evidence>
<dbReference type="EMBL" id="JAHRHJ020000003">
    <property type="protein sequence ID" value="KAH9321103.1"/>
    <property type="molecule type" value="Genomic_DNA"/>
</dbReference>
<organism evidence="1 2">
    <name type="scientific">Taxus chinensis</name>
    <name type="common">Chinese yew</name>
    <name type="synonym">Taxus wallichiana var. chinensis</name>
    <dbReference type="NCBI Taxonomy" id="29808"/>
    <lineage>
        <taxon>Eukaryota</taxon>
        <taxon>Viridiplantae</taxon>
        <taxon>Streptophyta</taxon>
        <taxon>Embryophyta</taxon>
        <taxon>Tracheophyta</taxon>
        <taxon>Spermatophyta</taxon>
        <taxon>Pinopsida</taxon>
        <taxon>Pinidae</taxon>
        <taxon>Conifers II</taxon>
        <taxon>Cupressales</taxon>
        <taxon>Taxaceae</taxon>
        <taxon>Taxus</taxon>
    </lineage>
</organism>
<evidence type="ECO:0000313" key="1">
    <source>
        <dbReference type="EMBL" id="KAH9321103.1"/>
    </source>
</evidence>
<gene>
    <name evidence="1" type="ORF">KI387_015742</name>
</gene>
<comment type="caution">
    <text evidence="1">The sequence shown here is derived from an EMBL/GenBank/DDBJ whole genome shotgun (WGS) entry which is preliminary data.</text>
</comment>